<evidence type="ECO:0000256" key="1">
    <source>
        <dbReference type="ARBA" id="ARBA00022485"/>
    </source>
</evidence>
<evidence type="ECO:0000259" key="6">
    <source>
        <dbReference type="PROSITE" id="PS51379"/>
    </source>
</evidence>
<name>A0A918ACV2_9ACTN</name>
<reference evidence="7" key="2">
    <citation type="submission" date="2020-09" db="EMBL/GenBank/DDBJ databases">
        <authorList>
            <person name="Sun Q."/>
            <person name="Zhou Y."/>
        </authorList>
    </citation>
    <scope>NUCLEOTIDE SEQUENCE</scope>
    <source>
        <strain evidence="7">CGMCC 4.7430</strain>
    </source>
</reference>
<evidence type="ECO:0000313" key="7">
    <source>
        <dbReference type="EMBL" id="GGP15787.1"/>
    </source>
</evidence>
<evidence type="ECO:0000313" key="8">
    <source>
        <dbReference type="Proteomes" id="UP000660745"/>
    </source>
</evidence>
<keyword evidence="8" id="KW-1185">Reference proteome</keyword>
<dbReference type="GO" id="GO:0046872">
    <property type="term" value="F:metal ion binding"/>
    <property type="evidence" value="ECO:0007669"/>
    <property type="project" value="UniProtKB-KW"/>
</dbReference>
<dbReference type="InterPro" id="IPR050572">
    <property type="entry name" value="Fe-S_Ferredoxin"/>
</dbReference>
<comment type="caution">
    <text evidence="7">The sequence shown here is derived from an EMBL/GenBank/DDBJ whole genome shotgun (WGS) entry which is preliminary data.</text>
</comment>
<dbReference type="EMBL" id="BMNK01000019">
    <property type="protein sequence ID" value="GGP15787.1"/>
    <property type="molecule type" value="Genomic_DNA"/>
</dbReference>
<keyword evidence="3" id="KW-0408">Iron</keyword>
<organism evidence="7 8">
    <name type="scientific">Nonomuraea glycinis</name>
    <dbReference type="NCBI Taxonomy" id="2047744"/>
    <lineage>
        <taxon>Bacteria</taxon>
        <taxon>Bacillati</taxon>
        <taxon>Actinomycetota</taxon>
        <taxon>Actinomycetes</taxon>
        <taxon>Streptosporangiales</taxon>
        <taxon>Streptosporangiaceae</taxon>
        <taxon>Nonomuraea</taxon>
    </lineage>
</organism>
<feature type="domain" description="4Fe-4S ferredoxin-type" evidence="6">
    <location>
        <begin position="1"/>
        <end position="30"/>
    </location>
</feature>
<dbReference type="AlphaFoldDB" id="A0A918ACV2"/>
<evidence type="ECO:0000256" key="2">
    <source>
        <dbReference type="ARBA" id="ARBA00022723"/>
    </source>
</evidence>
<dbReference type="PROSITE" id="PS00198">
    <property type="entry name" value="4FE4S_FER_1"/>
    <property type="match status" value="2"/>
</dbReference>
<reference evidence="7" key="1">
    <citation type="journal article" date="2014" name="Int. J. Syst. Evol. Microbiol.">
        <title>Complete genome sequence of Corynebacterium casei LMG S-19264T (=DSM 44701T), isolated from a smear-ripened cheese.</title>
        <authorList>
            <consortium name="US DOE Joint Genome Institute (JGI-PGF)"/>
            <person name="Walter F."/>
            <person name="Albersmeier A."/>
            <person name="Kalinowski J."/>
            <person name="Ruckert C."/>
        </authorList>
    </citation>
    <scope>NUCLEOTIDE SEQUENCE</scope>
    <source>
        <strain evidence="7">CGMCC 4.7430</strain>
    </source>
</reference>
<dbReference type="PANTHER" id="PTHR43687">
    <property type="entry name" value="ADENYLYLSULFATE REDUCTASE, BETA SUBUNIT"/>
    <property type="match status" value="1"/>
</dbReference>
<dbReference type="InterPro" id="IPR017896">
    <property type="entry name" value="4Fe4S_Fe-S-bd"/>
</dbReference>
<evidence type="ECO:0000256" key="5">
    <source>
        <dbReference type="SAM" id="MobiDB-lite"/>
    </source>
</evidence>
<gene>
    <name evidence="7" type="ORF">GCM10012278_77010</name>
</gene>
<sequence length="121" mass="12995">MIEIVSQERCIGCDRCVEVCPTSVFDTGPGGIPVIARVQDCQTCFMCEAYCPVDALFVAPQAEPVEPGSPLRDEAYVTAAGLLGGYRKKIGWGRGRTPGALRAVGPDLPRPTPAPPRKEHR</sequence>
<dbReference type="GO" id="GO:0051539">
    <property type="term" value="F:4 iron, 4 sulfur cluster binding"/>
    <property type="evidence" value="ECO:0007669"/>
    <property type="project" value="UniProtKB-KW"/>
</dbReference>
<dbReference type="InterPro" id="IPR017900">
    <property type="entry name" value="4Fe4S_Fe_S_CS"/>
</dbReference>
<evidence type="ECO:0000256" key="3">
    <source>
        <dbReference type="ARBA" id="ARBA00023004"/>
    </source>
</evidence>
<dbReference type="PANTHER" id="PTHR43687:SF1">
    <property type="entry name" value="FERREDOXIN III"/>
    <property type="match status" value="1"/>
</dbReference>
<dbReference type="RefSeq" id="WP_189143692.1">
    <property type="nucleotide sequence ID" value="NZ_BMNK01000019.1"/>
</dbReference>
<feature type="region of interest" description="Disordered" evidence="5">
    <location>
        <begin position="96"/>
        <end position="121"/>
    </location>
</feature>
<proteinExistence type="predicted"/>
<dbReference type="Pfam" id="PF13237">
    <property type="entry name" value="Fer4_10"/>
    <property type="match status" value="1"/>
</dbReference>
<keyword evidence="2" id="KW-0479">Metal-binding</keyword>
<dbReference type="SUPFAM" id="SSF54862">
    <property type="entry name" value="4Fe-4S ferredoxins"/>
    <property type="match status" value="1"/>
</dbReference>
<evidence type="ECO:0000256" key="4">
    <source>
        <dbReference type="ARBA" id="ARBA00023014"/>
    </source>
</evidence>
<keyword evidence="1" id="KW-0004">4Fe-4S</keyword>
<dbReference type="PROSITE" id="PS51379">
    <property type="entry name" value="4FE4S_FER_2"/>
    <property type="match status" value="2"/>
</dbReference>
<accession>A0A918ACV2</accession>
<dbReference type="Proteomes" id="UP000660745">
    <property type="component" value="Unassembled WGS sequence"/>
</dbReference>
<feature type="domain" description="4Fe-4S ferredoxin-type" evidence="6">
    <location>
        <begin position="31"/>
        <end position="61"/>
    </location>
</feature>
<keyword evidence="4" id="KW-0411">Iron-sulfur</keyword>
<dbReference type="Gene3D" id="3.30.70.20">
    <property type="match status" value="1"/>
</dbReference>
<protein>
    <submittedName>
        <fullName evidence="7">Ferredoxin</fullName>
    </submittedName>
</protein>